<evidence type="ECO:0000313" key="4">
    <source>
        <dbReference type="EMBL" id="KAJ0223719.1"/>
    </source>
</evidence>
<dbReference type="Gene3D" id="3.30.559.10">
    <property type="entry name" value="Chloramphenicol acetyltransferase-like domain"/>
    <property type="match status" value="2"/>
</dbReference>
<evidence type="ECO:0000256" key="2">
    <source>
        <dbReference type="ARBA" id="ARBA00022679"/>
    </source>
</evidence>
<dbReference type="PANTHER" id="PTHR31623:SF110">
    <property type="entry name" value="VINORINE SYNTHASE-LIKE"/>
    <property type="match status" value="1"/>
</dbReference>
<accession>A0A9R1XSD0</accession>
<proteinExistence type="inferred from homology"/>
<dbReference type="PANTHER" id="PTHR31623">
    <property type="entry name" value="F21J9.9"/>
    <property type="match status" value="1"/>
</dbReference>
<keyword evidence="5" id="KW-1185">Reference proteome</keyword>
<dbReference type="AlphaFoldDB" id="A0A9R1XSD0"/>
<evidence type="ECO:0000256" key="1">
    <source>
        <dbReference type="ARBA" id="ARBA00009861"/>
    </source>
</evidence>
<keyword evidence="2" id="KW-0808">Transferase</keyword>
<protein>
    <submittedName>
        <fullName evidence="4">Uncharacterized protein</fullName>
    </submittedName>
</protein>
<dbReference type="OrthoDB" id="1932220at2759"/>
<dbReference type="GO" id="GO:0016746">
    <property type="term" value="F:acyltransferase activity"/>
    <property type="evidence" value="ECO:0007669"/>
    <property type="project" value="UniProtKB-KW"/>
</dbReference>
<organism evidence="4 5">
    <name type="scientific">Lactuca sativa</name>
    <name type="common">Garden lettuce</name>
    <dbReference type="NCBI Taxonomy" id="4236"/>
    <lineage>
        <taxon>Eukaryota</taxon>
        <taxon>Viridiplantae</taxon>
        <taxon>Streptophyta</taxon>
        <taxon>Embryophyta</taxon>
        <taxon>Tracheophyta</taxon>
        <taxon>Spermatophyta</taxon>
        <taxon>Magnoliopsida</taxon>
        <taxon>eudicotyledons</taxon>
        <taxon>Gunneridae</taxon>
        <taxon>Pentapetalae</taxon>
        <taxon>asterids</taxon>
        <taxon>campanulids</taxon>
        <taxon>Asterales</taxon>
        <taxon>Asteraceae</taxon>
        <taxon>Cichorioideae</taxon>
        <taxon>Cichorieae</taxon>
        <taxon>Lactucinae</taxon>
        <taxon>Lactuca</taxon>
    </lineage>
</organism>
<evidence type="ECO:0000256" key="3">
    <source>
        <dbReference type="ARBA" id="ARBA00023315"/>
    </source>
</evidence>
<dbReference type="InterPro" id="IPR023213">
    <property type="entry name" value="CAT-like_dom_sf"/>
</dbReference>
<dbReference type="Proteomes" id="UP000235145">
    <property type="component" value="Unassembled WGS sequence"/>
</dbReference>
<gene>
    <name evidence="4" type="ORF">LSAT_V11C200052550</name>
</gene>
<dbReference type="EMBL" id="NBSK02000002">
    <property type="protein sequence ID" value="KAJ0223719.1"/>
    <property type="molecule type" value="Genomic_DNA"/>
</dbReference>
<reference evidence="4 5" key="1">
    <citation type="journal article" date="2017" name="Nat. Commun.">
        <title>Genome assembly with in vitro proximity ligation data and whole-genome triplication in lettuce.</title>
        <authorList>
            <person name="Reyes-Chin-Wo S."/>
            <person name="Wang Z."/>
            <person name="Yang X."/>
            <person name="Kozik A."/>
            <person name="Arikit S."/>
            <person name="Song C."/>
            <person name="Xia L."/>
            <person name="Froenicke L."/>
            <person name="Lavelle D.O."/>
            <person name="Truco M.J."/>
            <person name="Xia R."/>
            <person name="Zhu S."/>
            <person name="Xu C."/>
            <person name="Xu H."/>
            <person name="Xu X."/>
            <person name="Cox K."/>
            <person name="Korf I."/>
            <person name="Meyers B.C."/>
            <person name="Michelmore R.W."/>
        </authorList>
    </citation>
    <scope>NUCLEOTIDE SEQUENCE [LARGE SCALE GENOMIC DNA]</scope>
    <source>
        <strain evidence="5">cv. Salinas</strain>
        <tissue evidence="4">Seedlings</tissue>
    </source>
</reference>
<dbReference type="Pfam" id="PF02458">
    <property type="entry name" value="Transferase"/>
    <property type="match status" value="1"/>
</dbReference>
<comment type="similarity">
    <text evidence="1">Belongs to the plant acyltransferase family.</text>
</comment>
<evidence type="ECO:0000313" key="5">
    <source>
        <dbReference type="Proteomes" id="UP000235145"/>
    </source>
</evidence>
<sequence>MEAKIISKEDIKPSSPTPSHLSTFNLSVLDQLVISPYVPIILYYPNNNGESTSEALERSVILKKSLSQTLTQFYPLAGTIKNDLSIDCNDVGANYVVALVHGRLDEFLEHPDHRLINGFLPFEPSFNESSAGSRVTNVQVNIFECGGIAIGLCISHKILDGAALCTFLKGWSNMARGAEEVVYPNLTSPSLFPATSSWLRDTSMGLTISLLSQGKACTKRFVFGSDAIARLRATAARNGVQRPTRVEVVSGLIWKCAMAAAKEACGVQKPSCLTHFVNLRSKLAATLSNHLIGNMVWISNAAWLPSDETPLHALVNNVREGISKIDVEFVKKAQGDEGYVAMQNSLKEMAGIGSMGPIDYYGFTSWCKMGFYEIDFGWGKPSWVTGLVGDGMPVFMNLVTLMDTKSGEGIEAWVNLDEPEMEILQKNQELLSYASLDPSPLINDEAKELKTEEIISQIQTGLAFNA</sequence>
<comment type="caution">
    <text evidence="4">The sequence shown here is derived from an EMBL/GenBank/DDBJ whole genome shotgun (WGS) entry which is preliminary data.</text>
</comment>
<dbReference type="Gramene" id="rna-gnl|WGS:NBSK|LSAT_2X5241_mrna">
    <property type="protein sequence ID" value="cds-PLY99142.1"/>
    <property type="gene ID" value="gene-LSAT_2X5241"/>
</dbReference>
<keyword evidence="3" id="KW-0012">Acyltransferase</keyword>
<name>A0A9R1XSD0_LACSA</name>